<keyword evidence="2" id="KW-0808">Transferase</keyword>
<organism evidence="2">
    <name type="scientific">Escherichia coli</name>
    <dbReference type="NCBI Taxonomy" id="562"/>
    <lineage>
        <taxon>Bacteria</taxon>
        <taxon>Pseudomonadati</taxon>
        <taxon>Pseudomonadota</taxon>
        <taxon>Gammaproteobacteria</taxon>
        <taxon>Enterobacterales</taxon>
        <taxon>Enterobacteriaceae</taxon>
        <taxon>Escherichia</taxon>
    </lineage>
</organism>
<gene>
    <name evidence="2" type="ORF">HPE44_22475</name>
</gene>
<name>A0A6N0IQV4_ECOLX</name>
<protein>
    <submittedName>
        <fullName evidence="2">Glycosyltransferase</fullName>
    </submittedName>
</protein>
<dbReference type="GO" id="GO:0016757">
    <property type="term" value="F:glycosyltransferase activity"/>
    <property type="evidence" value="ECO:0007669"/>
    <property type="project" value="InterPro"/>
</dbReference>
<dbReference type="EMBL" id="CP054564">
    <property type="protein sequence ID" value="QKQ37162.1"/>
    <property type="molecule type" value="Genomic_DNA"/>
</dbReference>
<feature type="domain" description="Glycosyl transferase family 1" evidence="1">
    <location>
        <begin position="7"/>
        <end position="56"/>
    </location>
</feature>
<evidence type="ECO:0000259" key="1">
    <source>
        <dbReference type="Pfam" id="PF00534"/>
    </source>
</evidence>
<dbReference type="AlphaFoldDB" id="A0A6N0IQV4"/>
<sequence length="101" mass="11159">MGVINCILNAADVFALPSHNENFGNVYLESLAAGTPILASKHTPWSIVEQFGCGQWVNNDEVSVTNALKLLFEGDAYHLHKKIVLNVLRTIHGKKFSGNYF</sequence>
<dbReference type="Gene3D" id="3.40.50.2000">
    <property type="entry name" value="Glycogen Phosphorylase B"/>
    <property type="match status" value="1"/>
</dbReference>
<reference evidence="2" key="1">
    <citation type="submission" date="2020-05" db="EMBL/GenBank/DDBJ databases">
        <title>Title: F plasmids are the major carriers of antibiotic resistance genes in human-associated commensal E. coli.</title>
        <authorList>
            <person name="Stephens C."/>
            <person name="Arismendi T."/>
            <person name="Wright M."/>
            <person name="Hartman A."/>
            <person name="Gonzalez A."/>
            <person name="Gill M."/>
            <person name="Pandori M."/>
            <person name="Hess D."/>
        </authorList>
    </citation>
    <scope>NUCLEOTIDE SEQUENCE</scope>
    <source>
        <strain evidence="2">SCU-478</strain>
    </source>
</reference>
<proteinExistence type="predicted"/>
<accession>A0A6N0IQV4</accession>
<dbReference type="InterPro" id="IPR001296">
    <property type="entry name" value="Glyco_trans_1"/>
</dbReference>
<evidence type="ECO:0000313" key="2">
    <source>
        <dbReference type="EMBL" id="QKQ37162.1"/>
    </source>
</evidence>
<dbReference type="SUPFAM" id="SSF53756">
    <property type="entry name" value="UDP-Glycosyltransferase/glycogen phosphorylase"/>
    <property type="match status" value="1"/>
</dbReference>
<dbReference type="Pfam" id="PF00534">
    <property type="entry name" value="Glycos_transf_1"/>
    <property type="match status" value="1"/>
</dbReference>